<reference evidence="1" key="1">
    <citation type="journal article" date="2021" name="PeerJ">
        <title>Extensive microbial diversity within the chicken gut microbiome revealed by metagenomics and culture.</title>
        <authorList>
            <person name="Gilroy R."/>
            <person name="Ravi A."/>
            <person name="Getino M."/>
            <person name="Pursley I."/>
            <person name="Horton D.L."/>
            <person name="Alikhan N.F."/>
            <person name="Baker D."/>
            <person name="Gharbi K."/>
            <person name="Hall N."/>
            <person name="Watson M."/>
            <person name="Adriaenssens E.M."/>
            <person name="Foster-Nyarko E."/>
            <person name="Jarju S."/>
            <person name="Secka A."/>
            <person name="Antonio M."/>
            <person name="Oren A."/>
            <person name="Chaudhuri R.R."/>
            <person name="La Ragione R."/>
            <person name="Hildebrand F."/>
            <person name="Pallen M.J."/>
        </authorList>
    </citation>
    <scope>NUCLEOTIDE SEQUENCE</scope>
    <source>
        <strain evidence="1">Gambia15-2214</strain>
    </source>
</reference>
<accession>A0A9E2L2F7</accession>
<organism evidence="1 2">
    <name type="scientific">Candidatus Treponema excrementipullorum</name>
    <dbReference type="NCBI Taxonomy" id="2838768"/>
    <lineage>
        <taxon>Bacteria</taxon>
        <taxon>Pseudomonadati</taxon>
        <taxon>Spirochaetota</taxon>
        <taxon>Spirochaetia</taxon>
        <taxon>Spirochaetales</taxon>
        <taxon>Treponemataceae</taxon>
        <taxon>Treponema</taxon>
    </lineage>
</organism>
<evidence type="ECO:0008006" key="3">
    <source>
        <dbReference type="Google" id="ProtNLM"/>
    </source>
</evidence>
<proteinExistence type="predicted"/>
<dbReference type="EMBL" id="JAHLFV010000128">
    <property type="protein sequence ID" value="MBU3849975.1"/>
    <property type="molecule type" value="Genomic_DNA"/>
</dbReference>
<gene>
    <name evidence="1" type="ORF">IAA16_05370</name>
</gene>
<reference evidence="1" key="2">
    <citation type="submission" date="2021-04" db="EMBL/GenBank/DDBJ databases">
        <authorList>
            <person name="Gilroy R."/>
        </authorList>
    </citation>
    <scope>NUCLEOTIDE SEQUENCE</scope>
    <source>
        <strain evidence="1">Gambia15-2214</strain>
    </source>
</reference>
<dbReference type="Proteomes" id="UP000823914">
    <property type="component" value="Unassembled WGS sequence"/>
</dbReference>
<protein>
    <recommendedName>
        <fullName evidence="3">DUF1566 domain-containing protein</fullName>
    </recommendedName>
</protein>
<sequence>MKKQVMVLVLCLVSLVLVFTGCKKIEEPLSISPKVGEIVLNDGSRVPFSRNMALTPEQKEKAVAIIVMARREGNSIFEVALGLHQDKDKSWGDDTISIPEIECWSTEGSKVSAARDTKITGDLFGHDNYEEIKKVDKNINSNDYGIFERAEKYSEISGVNITDKFTTGWYVPSLAELCELFKVKNAVNIALEALGKAQLRDLYWSSSQFPGSEGKEAWLVNFNDGKLMNASKKASGITSGTDSKEEIKAIYFVSIPR</sequence>
<dbReference type="PROSITE" id="PS51257">
    <property type="entry name" value="PROKAR_LIPOPROTEIN"/>
    <property type="match status" value="1"/>
</dbReference>
<evidence type="ECO:0000313" key="2">
    <source>
        <dbReference type="Proteomes" id="UP000823914"/>
    </source>
</evidence>
<name>A0A9E2L2F7_9SPIR</name>
<comment type="caution">
    <text evidence="1">The sequence shown here is derived from an EMBL/GenBank/DDBJ whole genome shotgun (WGS) entry which is preliminary data.</text>
</comment>
<evidence type="ECO:0000313" key="1">
    <source>
        <dbReference type="EMBL" id="MBU3849975.1"/>
    </source>
</evidence>
<dbReference type="AlphaFoldDB" id="A0A9E2L2F7"/>